<feature type="region of interest" description="Disordered" evidence="10">
    <location>
        <begin position="630"/>
        <end position="649"/>
    </location>
</feature>
<evidence type="ECO:0000256" key="2">
    <source>
        <dbReference type="ARBA" id="ARBA00022741"/>
    </source>
</evidence>
<organism evidence="12 13">
    <name type="scientific">Anaeromyxobacter oryzae</name>
    <dbReference type="NCBI Taxonomy" id="2918170"/>
    <lineage>
        <taxon>Bacteria</taxon>
        <taxon>Pseudomonadati</taxon>
        <taxon>Myxococcota</taxon>
        <taxon>Myxococcia</taxon>
        <taxon>Myxococcales</taxon>
        <taxon>Cystobacterineae</taxon>
        <taxon>Anaeromyxobacteraceae</taxon>
        <taxon>Anaeromyxobacter</taxon>
    </lineage>
</organism>
<dbReference type="RefSeq" id="WP_248358579.1">
    <property type="nucleotide sequence ID" value="NZ_AP025591.1"/>
</dbReference>
<reference evidence="13" key="1">
    <citation type="journal article" date="2022" name="Int. J. Syst. Evol. Microbiol.">
        <title>Anaeromyxobacter oryzae sp. nov., Anaeromyxobacter diazotrophicus sp. nov. and Anaeromyxobacter paludicola sp. nov., isolated from paddy soils.</title>
        <authorList>
            <person name="Itoh H."/>
            <person name="Xu Z."/>
            <person name="Mise K."/>
            <person name="Masuda Y."/>
            <person name="Ushijima N."/>
            <person name="Hayakawa C."/>
            <person name="Shiratori Y."/>
            <person name="Senoo K."/>
        </authorList>
    </citation>
    <scope>NUCLEOTIDE SEQUENCE [LARGE SCALE GENOMIC DNA]</scope>
    <source>
        <strain evidence="13">Red232</strain>
    </source>
</reference>
<dbReference type="InterPro" id="IPR027417">
    <property type="entry name" value="P-loop_NTPase"/>
</dbReference>
<keyword evidence="6" id="KW-0269">Exonuclease</keyword>
<evidence type="ECO:0000256" key="7">
    <source>
        <dbReference type="ARBA" id="ARBA00022840"/>
    </source>
</evidence>
<keyword evidence="5" id="KW-0347">Helicase</keyword>
<sequence length="1018" mass="103444">MPTLCLVATPLAATRAARRLCDAQGGILFGPAVATVDRIVPGIVAAAGDRRPILPPLAERILAAEAGEAAGGALAGLHPESGLAAALARALAELRRGEVTAAEAREAAGELAGAPAARLRAVAAALEAYEARLAALGALDRAGAARVAAEAARRGVSSAETGGLDLLVLDGIAALAPAEWDLVSALAARARRTRVHLPFWPERPDASAPAEPLLRRLEALHEMAARRDVEVVLPHVDEGRAPRIAAALLAMGGGRAAAPAGDAGLVLAAAGAGEEGVPRAAAAVVARLLEQGLAPAEIAVVSPAPRRHAAALARALGDVGIPFAAGRGEPLAAVPVVRLVLDALAAAGALDRSAAERLLGSSWLSRRGGAGLRGLLDRAGALDGRVSPGEALRRRAALVSAGSGARERAALLGAADAVDALDARLRPLAAPALARVHAARLAALVDGAGLRRQAARGPRPVAARDLAALARVDEAADAVVRAVALAGRGEAALPPAAFRALLALAIDEAALPAGPEPVAGAVELCGLDEAPGLVARAVVVAGAGRGAYPAAPPPEPLLRDPERLALNRRVRRAAVPVAAARRAEALHRAFSAAAAAREALAFVWAAPGPGGGGGPLAPLAAEALAAAGVAPPAAPDPEPGLARARTPRQALRAAARGGAAAAAALAPTPLAARAADALARGAVEAERRAAVIAGRAEPVAGAVDGAAGAALRRALPEAWAPTQLEAYARCPFRAFLRIGARLPDPDAADLEIGPRDEGTLVHAVLERFVRGRMARRAWPPAGTPEDLAEARAAADEVFARFEREGRTGDPAVWTARREAVRARMERMVRAEARDHGGLTPVAVEHRFGRGAPEPALAVSADGETVLLEGRIDRIDAAPDRLLVLDYKNARSGTAYQGELAPEALGETSFQIPAYLLAAARAFPGRSRLEAAYALVRRAERTRPLALDAADPLLAPDAVAPPGAEDGGAPRSFAAAVVDTVRRIRAGRFPIASRDCTGCAFGAVCRFEGAAERREEAGT</sequence>
<evidence type="ECO:0000256" key="5">
    <source>
        <dbReference type="ARBA" id="ARBA00022806"/>
    </source>
</evidence>
<protein>
    <recommendedName>
        <fullName evidence="11">UvrD-like helicase C-terminal domain-containing protein</fullName>
    </recommendedName>
</protein>
<dbReference type="Gene3D" id="3.90.320.10">
    <property type="match status" value="1"/>
</dbReference>
<dbReference type="EMBL" id="AP025591">
    <property type="protein sequence ID" value="BDG01772.1"/>
    <property type="molecule type" value="Genomic_DNA"/>
</dbReference>
<keyword evidence="2" id="KW-0547">Nucleotide-binding</keyword>
<evidence type="ECO:0000256" key="4">
    <source>
        <dbReference type="ARBA" id="ARBA00022801"/>
    </source>
</evidence>
<keyword evidence="9" id="KW-0234">DNA repair</keyword>
<feature type="domain" description="UvrD-like helicase C-terminal" evidence="11">
    <location>
        <begin position="211"/>
        <end position="532"/>
    </location>
</feature>
<dbReference type="InterPro" id="IPR011604">
    <property type="entry name" value="PDDEXK-like_dom_sf"/>
</dbReference>
<keyword evidence="3" id="KW-0227">DNA damage</keyword>
<accession>A0ABM7WQM9</accession>
<evidence type="ECO:0000256" key="10">
    <source>
        <dbReference type="SAM" id="MobiDB-lite"/>
    </source>
</evidence>
<gene>
    <name evidence="12" type="ORF">AMOR_07680</name>
</gene>
<evidence type="ECO:0000313" key="12">
    <source>
        <dbReference type="EMBL" id="BDG01772.1"/>
    </source>
</evidence>
<evidence type="ECO:0000256" key="1">
    <source>
        <dbReference type="ARBA" id="ARBA00022722"/>
    </source>
</evidence>
<name>A0ABM7WQM9_9BACT</name>
<evidence type="ECO:0000256" key="8">
    <source>
        <dbReference type="ARBA" id="ARBA00023125"/>
    </source>
</evidence>
<dbReference type="InterPro" id="IPR038726">
    <property type="entry name" value="PDDEXK_AddAB-type"/>
</dbReference>
<evidence type="ECO:0000256" key="6">
    <source>
        <dbReference type="ARBA" id="ARBA00022839"/>
    </source>
</evidence>
<keyword evidence="4" id="KW-0378">Hydrolase</keyword>
<keyword evidence="7" id="KW-0067">ATP-binding</keyword>
<keyword evidence="1" id="KW-0540">Nuclease</keyword>
<proteinExistence type="predicted"/>
<dbReference type="PROSITE" id="PS51217">
    <property type="entry name" value="UVRD_HELICASE_CTER"/>
    <property type="match status" value="1"/>
</dbReference>
<dbReference type="SUPFAM" id="SSF52540">
    <property type="entry name" value="P-loop containing nucleoside triphosphate hydrolases"/>
    <property type="match status" value="1"/>
</dbReference>
<evidence type="ECO:0000256" key="9">
    <source>
        <dbReference type="ARBA" id="ARBA00023204"/>
    </source>
</evidence>
<keyword evidence="13" id="KW-1185">Reference proteome</keyword>
<evidence type="ECO:0000256" key="3">
    <source>
        <dbReference type="ARBA" id="ARBA00022763"/>
    </source>
</evidence>
<keyword evidence="8" id="KW-0238">DNA-binding</keyword>
<dbReference type="Proteomes" id="UP001162891">
    <property type="component" value="Chromosome"/>
</dbReference>
<dbReference type="InterPro" id="IPR014017">
    <property type="entry name" value="DNA_helicase_UvrD-like_C"/>
</dbReference>
<dbReference type="Pfam" id="PF12705">
    <property type="entry name" value="PDDEXK_1"/>
    <property type="match status" value="1"/>
</dbReference>
<evidence type="ECO:0000259" key="11">
    <source>
        <dbReference type="PROSITE" id="PS51217"/>
    </source>
</evidence>
<evidence type="ECO:0000313" key="13">
    <source>
        <dbReference type="Proteomes" id="UP001162891"/>
    </source>
</evidence>